<feature type="signal peptide" evidence="3">
    <location>
        <begin position="1"/>
        <end position="19"/>
    </location>
</feature>
<keyword evidence="1" id="KW-0433">Leucine-rich repeat</keyword>
<reference evidence="4 5" key="1">
    <citation type="journal article" date="2021" name="BMC Genomics">
        <title>Datura genome reveals duplications of psychoactive alkaloid biosynthetic genes and high mutation rate following tissue culture.</title>
        <authorList>
            <person name="Rajewski A."/>
            <person name="Carter-House D."/>
            <person name="Stajich J."/>
            <person name="Litt A."/>
        </authorList>
    </citation>
    <scope>NUCLEOTIDE SEQUENCE [LARGE SCALE GENOMIC DNA]</scope>
    <source>
        <strain evidence="4">AR-01</strain>
    </source>
</reference>
<evidence type="ECO:0000313" key="5">
    <source>
        <dbReference type="Proteomes" id="UP000823775"/>
    </source>
</evidence>
<proteinExistence type="predicted"/>
<keyword evidence="3" id="KW-0732">Signal</keyword>
<dbReference type="Proteomes" id="UP000823775">
    <property type="component" value="Unassembled WGS sequence"/>
</dbReference>
<dbReference type="InterPro" id="IPR003591">
    <property type="entry name" value="Leu-rich_rpt_typical-subtyp"/>
</dbReference>
<sequence>MYYPTRLVISLILSILICASIRFDSNPTIDGSLAKLTGPSCIFDNHLNGPIPEEIGHLRSLTKLSLGTNFLNSSIPASLGNLTSLLFLYLHDNHLSSSIPKQLGYLRFWAAVPEGAIPQCLGNMGSHLEVLDIHRNKLQDSFQQLLELGVLRTFDLHDNKLEENPSSLGKRKELQVVD</sequence>
<comment type="caution">
    <text evidence="4">The sequence shown here is derived from an EMBL/GenBank/DDBJ whole genome shotgun (WGS) entry which is preliminary data.</text>
</comment>
<evidence type="ECO:0000256" key="1">
    <source>
        <dbReference type="ARBA" id="ARBA00022614"/>
    </source>
</evidence>
<dbReference type="Pfam" id="PF00560">
    <property type="entry name" value="LRR_1"/>
    <property type="match status" value="3"/>
</dbReference>
<keyword evidence="2" id="KW-0677">Repeat</keyword>
<accession>A0ABS8SXB3</accession>
<evidence type="ECO:0000313" key="4">
    <source>
        <dbReference type="EMBL" id="MCD7463670.1"/>
    </source>
</evidence>
<feature type="chain" id="PRO_5046190539" evidence="3">
    <location>
        <begin position="20"/>
        <end position="178"/>
    </location>
</feature>
<evidence type="ECO:0000256" key="3">
    <source>
        <dbReference type="SAM" id="SignalP"/>
    </source>
</evidence>
<dbReference type="SMART" id="SM00369">
    <property type="entry name" value="LRR_TYP"/>
    <property type="match status" value="3"/>
</dbReference>
<dbReference type="Gene3D" id="3.80.10.10">
    <property type="entry name" value="Ribonuclease Inhibitor"/>
    <property type="match status" value="2"/>
</dbReference>
<dbReference type="EMBL" id="JACEIK010000902">
    <property type="protein sequence ID" value="MCD7463670.1"/>
    <property type="molecule type" value="Genomic_DNA"/>
</dbReference>
<evidence type="ECO:0000256" key="2">
    <source>
        <dbReference type="ARBA" id="ARBA00022737"/>
    </source>
</evidence>
<dbReference type="InterPro" id="IPR032675">
    <property type="entry name" value="LRR_dom_sf"/>
</dbReference>
<keyword evidence="5" id="KW-1185">Reference proteome</keyword>
<dbReference type="InterPro" id="IPR052592">
    <property type="entry name" value="LRR-RLK"/>
</dbReference>
<dbReference type="SUPFAM" id="SSF52058">
    <property type="entry name" value="L domain-like"/>
    <property type="match status" value="1"/>
</dbReference>
<protein>
    <submittedName>
        <fullName evidence="4">Uncharacterized protein</fullName>
    </submittedName>
</protein>
<name>A0ABS8SXB3_DATST</name>
<gene>
    <name evidence="4" type="ORF">HAX54_051111</name>
</gene>
<dbReference type="PANTHER" id="PTHR48054:SF86">
    <property type="entry name" value="MDIS1-INTERACTING RECEPTOR LIKE KINASE 2-LIKE ISOFORM X1"/>
    <property type="match status" value="1"/>
</dbReference>
<dbReference type="PANTHER" id="PTHR48054">
    <property type="entry name" value="RECEPTOR KINASE-LIKE PROTEIN XA21"/>
    <property type="match status" value="1"/>
</dbReference>
<dbReference type="InterPro" id="IPR001611">
    <property type="entry name" value="Leu-rich_rpt"/>
</dbReference>
<organism evidence="4 5">
    <name type="scientific">Datura stramonium</name>
    <name type="common">Jimsonweed</name>
    <name type="synonym">Common thornapple</name>
    <dbReference type="NCBI Taxonomy" id="4076"/>
    <lineage>
        <taxon>Eukaryota</taxon>
        <taxon>Viridiplantae</taxon>
        <taxon>Streptophyta</taxon>
        <taxon>Embryophyta</taxon>
        <taxon>Tracheophyta</taxon>
        <taxon>Spermatophyta</taxon>
        <taxon>Magnoliopsida</taxon>
        <taxon>eudicotyledons</taxon>
        <taxon>Gunneridae</taxon>
        <taxon>Pentapetalae</taxon>
        <taxon>asterids</taxon>
        <taxon>lamiids</taxon>
        <taxon>Solanales</taxon>
        <taxon>Solanaceae</taxon>
        <taxon>Solanoideae</taxon>
        <taxon>Datureae</taxon>
        <taxon>Datura</taxon>
    </lineage>
</organism>